<accession>A0A4P7C3Z0</accession>
<dbReference type="AlphaFoldDB" id="A0A4P7C3Z0"/>
<proteinExistence type="predicted"/>
<organism evidence="1 2">
    <name type="scientific">Nitrosococcus wardiae</name>
    <dbReference type="NCBI Taxonomy" id="1814290"/>
    <lineage>
        <taxon>Bacteria</taxon>
        <taxon>Pseudomonadati</taxon>
        <taxon>Pseudomonadota</taxon>
        <taxon>Gammaproteobacteria</taxon>
        <taxon>Chromatiales</taxon>
        <taxon>Chromatiaceae</taxon>
        <taxon>Nitrosococcus</taxon>
    </lineage>
</organism>
<name>A0A4P7C3Z0_9GAMM</name>
<dbReference type="EMBL" id="CP038033">
    <property type="protein sequence ID" value="QBQ55532.1"/>
    <property type="molecule type" value="Genomic_DNA"/>
</dbReference>
<evidence type="ECO:0000313" key="2">
    <source>
        <dbReference type="Proteomes" id="UP000294325"/>
    </source>
</evidence>
<keyword evidence="2" id="KW-1185">Reference proteome</keyword>
<protein>
    <submittedName>
        <fullName evidence="1">Uncharacterized protein</fullName>
    </submittedName>
</protein>
<reference evidence="1 2" key="1">
    <citation type="submission" date="2019-03" db="EMBL/GenBank/DDBJ databases">
        <title>The genome sequence of Nitrosococcus wardiae strain D1FHST reveals the archetypal metabolic capacity of ammonia-oxidizing Gammaproteobacteria.</title>
        <authorList>
            <person name="Wang L."/>
            <person name="Lim C.K."/>
            <person name="Hanson T.E."/>
            <person name="Dang H."/>
            <person name="Klotz M.G."/>
        </authorList>
    </citation>
    <scope>NUCLEOTIDE SEQUENCE [LARGE SCALE GENOMIC DNA]</scope>
    <source>
        <strain evidence="1 2">D1FHS</strain>
    </source>
</reference>
<dbReference type="RefSeq" id="WP_134358791.1">
    <property type="nucleotide sequence ID" value="NZ_CP038033.1"/>
</dbReference>
<sequence>MDWRERAYELGLLPDYNPFNQKGEKALSLKRQRSEAALRQVAQREDKKKKILTELYEKYPQDYKKIAELYSLEIRRNIKKGRVKKLLKQYGLR</sequence>
<evidence type="ECO:0000313" key="1">
    <source>
        <dbReference type="EMBL" id="QBQ55532.1"/>
    </source>
</evidence>
<dbReference type="KEGG" id="nwr:E3U44_14200"/>
<dbReference type="Proteomes" id="UP000294325">
    <property type="component" value="Chromosome"/>
</dbReference>
<gene>
    <name evidence="1" type="ORF">E3U44_14200</name>
</gene>